<feature type="region of interest" description="Disordered" evidence="1">
    <location>
        <begin position="785"/>
        <end position="811"/>
    </location>
</feature>
<dbReference type="GO" id="GO:0032797">
    <property type="term" value="C:SMN complex"/>
    <property type="evidence" value="ECO:0007669"/>
    <property type="project" value="TreeGrafter"/>
</dbReference>
<proteinExistence type="predicted"/>
<feature type="domain" description="Gem-associated protein 5 first beta-propeller" evidence="2">
    <location>
        <begin position="49"/>
        <end position="279"/>
    </location>
</feature>
<dbReference type="InterPro" id="IPR056421">
    <property type="entry name" value="TPR_GEMI5"/>
</dbReference>
<feature type="region of interest" description="Disordered" evidence="1">
    <location>
        <begin position="152"/>
        <end position="172"/>
    </location>
</feature>
<dbReference type="InterPro" id="IPR056424">
    <property type="entry name" value="Beta-prop_GEMI5_2nd"/>
</dbReference>
<evidence type="ECO:0000256" key="1">
    <source>
        <dbReference type="SAM" id="MobiDB-lite"/>
    </source>
</evidence>
<keyword evidence="6" id="KW-1185">Reference proteome</keyword>
<dbReference type="InterPro" id="IPR036322">
    <property type="entry name" value="WD40_repeat_dom_sf"/>
</dbReference>
<organism evidence="5 6">
    <name type="scientific">Eumeta variegata</name>
    <name type="common">Bagworm moth</name>
    <name type="synonym">Eumeta japonica</name>
    <dbReference type="NCBI Taxonomy" id="151549"/>
    <lineage>
        <taxon>Eukaryota</taxon>
        <taxon>Metazoa</taxon>
        <taxon>Ecdysozoa</taxon>
        <taxon>Arthropoda</taxon>
        <taxon>Hexapoda</taxon>
        <taxon>Insecta</taxon>
        <taxon>Pterygota</taxon>
        <taxon>Neoptera</taxon>
        <taxon>Endopterygota</taxon>
        <taxon>Lepidoptera</taxon>
        <taxon>Glossata</taxon>
        <taxon>Ditrysia</taxon>
        <taxon>Tineoidea</taxon>
        <taxon>Psychidae</taxon>
        <taxon>Oiketicinae</taxon>
        <taxon>Eumeta</taxon>
    </lineage>
</organism>
<dbReference type="InterPro" id="IPR052640">
    <property type="entry name" value="Gemin-5"/>
</dbReference>
<feature type="compositionally biased region" description="Basic and acidic residues" evidence="1">
    <location>
        <begin position="799"/>
        <end position="808"/>
    </location>
</feature>
<evidence type="ECO:0000259" key="2">
    <source>
        <dbReference type="Pfam" id="PF23770"/>
    </source>
</evidence>
<dbReference type="InterPro" id="IPR056432">
    <property type="entry name" value="Beta-prop_GEMI5_1st"/>
</dbReference>
<dbReference type="SUPFAM" id="SSF50978">
    <property type="entry name" value="WD40 repeat-like"/>
    <property type="match status" value="3"/>
</dbReference>
<accession>A0A4C1SMR8</accession>
<dbReference type="GO" id="GO:0000387">
    <property type="term" value="P:spliceosomal snRNP assembly"/>
    <property type="evidence" value="ECO:0007669"/>
    <property type="project" value="TreeGrafter"/>
</dbReference>
<dbReference type="Proteomes" id="UP000299102">
    <property type="component" value="Unassembled WGS sequence"/>
</dbReference>
<dbReference type="GO" id="GO:0005634">
    <property type="term" value="C:nucleus"/>
    <property type="evidence" value="ECO:0007669"/>
    <property type="project" value="TreeGrafter"/>
</dbReference>
<dbReference type="SMART" id="SM00320">
    <property type="entry name" value="WD40"/>
    <property type="match status" value="6"/>
</dbReference>
<dbReference type="Gene3D" id="2.130.10.10">
    <property type="entry name" value="YVTN repeat-like/Quinoprotein amine dehydrogenase"/>
    <property type="match status" value="2"/>
</dbReference>
<comment type="caution">
    <text evidence="5">The sequence shown here is derived from an EMBL/GenBank/DDBJ whole genome shotgun (WGS) entry which is preliminary data.</text>
</comment>
<dbReference type="OrthoDB" id="7326421at2759"/>
<dbReference type="PANTHER" id="PTHR46362:SF1">
    <property type="entry name" value="GEM-ASSOCIATED PROTEIN 5"/>
    <property type="match status" value="1"/>
</dbReference>
<evidence type="ECO:0000313" key="5">
    <source>
        <dbReference type="EMBL" id="GBP03274.1"/>
    </source>
</evidence>
<protein>
    <submittedName>
        <fullName evidence="5">Gem-associated protein 5</fullName>
    </submittedName>
</protein>
<dbReference type="InterPro" id="IPR015943">
    <property type="entry name" value="WD40/YVTN_repeat-like_dom_sf"/>
</dbReference>
<dbReference type="InterPro" id="IPR001680">
    <property type="entry name" value="WD40_rpt"/>
</dbReference>
<dbReference type="AlphaFoldDB" id="A0A4C1SMR8"/>
<dbReference type="Pfam" id="PF23774">
    <property type="entry name" value="TPR_GEMI5"/>
    <property type="match status" value="1"/>
</dbReference>
<feature type="compositionally biased region" description="Basic residues" evidence="1">
    <location>
        <begin position="787"/>
        <end position="798"/>
    </location>
</feature>
<gene>
    <name evidence="5" type="primary">GEMIN5</name>
    <name evidence="5" type="ORF">EVAR_2685_1</name>
</gene>
<dbReference type="STRING" id="151549.A0A4C1SMR8"/>
<dbReference type="PANTHER" id="PTHR46362">
    <property type="entry name" value="GEM-ASSOCIATED PROTEIN 5"/>
    <property type="match status" value="1"/>
</dbReference>
<feature type="domain" description="Gem-associated protein 5 second beta-propeller" evidence="4">
    <location>
        <begin position="430"/>
        <end position="688"/>
    </location>
</feature>
<dbReference type="Pfam" id="PF23770">
    <property type="entry name" value="Beta-prop_RIG_1st"/>
    <property type="match status" value="1"/>
</dbReference>
<evidence type="ECO:0000313" key="6">
    <source>
        <dbReference type="Proteomes" id="UP000299102"/>
    </source>
</evidence>
<dbReference type="Pfam" id="PF00400">
    <property type="entry name" value="WD40"/>
    <property type="match status" value="1"/>
</dbReference>
<name>A0A4C1SMR8_EUMVA</name>
<sequence>MLPFCSGEAVGVGYCTGTCAITVGSYGSLVKWDINSNIVKNYNTIKGLKPTCLKCSPHLPMHVAIGTKQGIVLVLDLTEGSKTLYKVRAHDDEIYTLSWCPQYEVHLKKALKKNVSSRVKKSKELKGDKIIKPAHDKTIEPAHEQLSVEEASNIVQENPKNSSQVDTSEHDATEIVEDDTFDIYKDHEPDEFGHKKYQPEEIFVKVDDEQKQEMDFLAECMKLKDDILKRKNEGESSIQSLVDAMDKARLIESTTEELHIGTTHDKKENEIVSDNTENQIPSSVHIHKHLLVSVGKQGSIRIWSKSGILVANGTVQKLKVNNVNCVAVLWYKPHQLLVADGRGALIQCNPIHINYKNTLEWRFVHHIHARGLYCISSGIPKKQEFEDNIDWPVWTVGQDRKFVQYSMKDNKALAVHVTCGGFIYNIAACPYDANKIAVSVGDGAVRVWHASETDDNILPFTGGDTLTHWQNVLGKVLTVAWHPTQENLLAYGTAESRVGVIDTSSRVERQARALPTALGSGVYAICWAANKLYACGGGQLVYYQPNKPHKAADKVPIVVEGREWRISNIIWSERALVVGTADGAVAILEPQPPHLHRTHAYPFSKLIYAMEWHPLQVSSSSEESVHKNEMAVCSLEKNIVILEFKEEDSKPSLVVLRTLEGHHSAVNRVCWSPHHEARLLSASNDNTFRGLMMELEGGHRNSVIKRRNPIEFGLVFNDAKEVWDTVEGVCISMYVTPGSAALSGVWSPDPVWAHCVLTGGSDCCVRVWDTRSYLYDTDAEVSQTTEKKKKRCRGGRKKANQDGIKESHESEDDITVAETEARKVKASKKFLLPIMYKQLLSDKIYACQKMFEIHLTKLREKATNGAALSEKVVVNGQPSEIEENDETDEYDCDFIKIFGSTNDVNELLDMEQVRHAATGCFEAWMMLALLRGDVAGAVEFATEHEALNPFLVSLTPCVSYKYWKDTQQLYMAQMEKFMVRGEEEKTRGQPWRISQFGGSPGFRRRYVPIVQAFEPHSFRGTIAYCCFHSH</sequence>
<feature type="compositionally biased region" description="Polar residues" evidence="1">
    <location>
        <begin position="153"/>
        <end position="166"/>
    </location>
</feature>
<dbReference type="EMBL" id="BGZK01000009">
    <property type="protein sequence ID" value="GBP03274.1"/>
    <property type="molecule type" value="Genomic_DNA"/>
</dbReference>
<reference evidence="5 6" key="1">
    <citation type="journal article" date="2019" name="Commun. Biol.">
        <title>The bagworm genome reveals a unique fibroin gene that provides high tensile strength.</title>
        <authorList>
            <person name="Kono N."/>
            <person name="Nakamura H."/>
            <person name="Ohtoshi R."/>
            <person name="Tomita M."/>
            <person name="Numata K."/>
            <person name="Arakawa K."/>
        </authorList>
    </citation>
    <scope>NUCLEOTIDE SEQUENCE [LARGE SCALE GENOMIC DNA]</scope>
</reference>
<dbReference type="GO" id="GO:0003730">
    <property type="term" value="F:mRNA 3'-UTR binding"/>
    <property type="evidence" value="ECO:0007669"/>
    <property type="project" value="TreeGrafter"/>
</dbReference>
<evidence type="ECO:0000259" key="3">
    <source>
        <dbReference type="Pfam" id="PF23774"/>
    </source>
</evidence>
<dbReference type="Pfam" id="PF23775">
    <property type="entry name" value="Beta-prop_RIG_2nd"/>
    <property type="match status" value="1"/>
</dbReference>
<feature type="domain" description="Gem-associated protein 5 TPR" evidence="3">
    <location>
        <begin position="896"/>
        <end position="976"/>
    </location>
</feature>
<evidence type="ECO:0000259" key="4">
    <source>
        <dbReference type="Pfam" id="PF23775"/>
    </source>
</evidence>